<evidence type="ECO:0000256" key="4">
    <source>
        <dbReference type="ARBA" id="ARBA00022679"/>
    </source>
</evidence>
<proteinExistence type="predicted"/>
<dbReference type="FunFam" id="2.20.70.10:FF:000009">
    <property type="entry name" value="E3 ubiquitin-protein ligase"/>
    <property type="match status" value="1"/>
</dbReference>
<evidence type="ECO:0000256" key="2">
    <source>
        <dbReference type="ARBA" id="ARBA00004123"/>
    </source>
</evidence>
<dbReference type="GO" id="GO:0061630">
    <property type="term" value="F:ubiquitin protein ligase activity"/>
    <property type="evidence" value="ECO:0007669"/>
    <property type="project" value="UniProtKB-EC"/>
</dbReference>
<dbReference type="Gene3D" id="3.90.1750.10">
    <property type="entry name" value="Hect, E3 ligase catalytic domains"/>
    <property type="match status" value="1"/>
</dbReference>
<dbReference type="SMART" id="SM00239">
    <property type="entry name" value="C2"/>
    <property type="match status" value="1"/>
</dbReference>
<dbReference type="CDD" id="cd00078">
    <property type="entry name" value="HECTc"/>
    <property type="match status" value="1"/>
</dbReference>
<dbReference type="FunFam" id="3.30.2410.10:FF:000002">
    <property type="entry name" value="E3 ubiquitin-protein ligase HECW2"/>
    <property type="match status" value="1"/>
</dbReference>
<feature type="active site" description="Glycyl thioester intermediate" evidence="10 11">
    <location>
        <position position="787"/>
    </location>
</feature>
<dbReference type="Ensembl" id="ENSHBUT00000022366.1">
    <property type="protein sequence ID" value="ENSHBUP00000014378.1"/>
    <property type="gene ID" value="ENSHBUG00000016308.1"/>
</dbReference>
<comment type="catalytic activity">
    <reaction evidence="1 9">
        <text>S-ubiquitinyl-[E2 ubiquitin-conjugating enzyme]-L-cysteine + [acceptor protein]-L-lysine = [E2 ubiquitin-conjugating enzyme]-L-cysteine + N(6)-ubiquitinyl-[acceptor protein]-L-lysine.</text>
        <dbReference type="EC" id="2.3.2.26"/>
    </reaction>
</comment>
<evidence type="ECO:0000259" key="15">
    <source>
        <dbReference type="PROSITE" id="PS50237"/>
    </source>
</evidence>
<comment type="subcellular location">
    <subcellularLocation>
        <location evidence="2">Nucleus</location>
    </subcellularLocation>
</comment>
<dbReference type="InterPro" id="IPR050409">
    <property type="entry name" value="E3_ubiq-protein_ligase"/>
</dbReference>
<dbReference type="GO" id="GO:0070534">
    <property type="term" value="P:protein K63-linked ubiquitination"/>
    <property type="evidence" value="ECO:0007669"/>
    <property type="project" value="TreeGrafter"/>
</dbReference>
<feature type="domain" description="WW" evidence="14">
    <location>
        <begin position="394"/>
        <end position="427"/>
    </location>
</feature>
<dbReference type="PANTHER" id="PTHR11254:SF66">
    <property type="entry name" value="E3 UBIQUITIN-PROTEIN LIGASE ITCHY HOMOLOG"/>
    <property type="match status" value="1"/>
</dbReference>
<evidence type="ECO:0000256" key="11">
    <source>
        <dbReference type="PROSITE-ProRule" id="PRU00104"/>
    </source>
</evidence>
<dbReference type="SUPFAM" id="SSF51045">
    <property type="entry name" value="WW domain"/>
    <property type="match status" value="4"/>
</dbReference>
<dbReference type="SUPFAM" id="SSF49562">
    <property type="entry name" value="C2 domain (Calcium/lipid-binding domain, CaLB)"/>
    <property type="match status" value="1"/>
</dbReference>
<dbReference type="AlphaFoldDB" id="A0A3Q2W0B6"/>
<dbReference type="PROSITE" id="PS01159">
    <property type="entry name" value="WW_DOMAIN_1"/>
    <property type="match status" value="4"/>
</dbReference>
<dbReference type="SMART" id="SM00456">
    <property type="entry name" value="WW"/>
    <property type="match status" value="4"/>
</dbReference>
<dbReference type="PROSITE" id="PS50004">
    <property type="entry name" value="C2"/>
    <property type="match status" value="1"/>
</dbReference>
<keyword evidence="5" id="KW-0677">Repeat</keyword>
<dbReference type="PIRSF" id="PIRSF001569">
    <property type="entry name" value="E3_ub_ligase_SMURF1"/>
    <property type="match status" value="1"/>
</dbReference>
<dbReference type="InterPro" id="IPR035983">
    <property type="entry name" value="Hect_E3_ubiquitin_ligase"/>
</dbReference>
<dbReference type="GO" id="GO:0005634">
    <property type="term" value="C:nucleus"/>
    <property type="evidence" value="ECO:0007669"/>
    <property type="project" value="UniProtKB-SubCell"/>
</dbReference>
<dbReference type="InterPro" id="IPR001202">
    <property type="entry name" value="WW_dom"/>
</dbReference>
<evidence type="ECO:0000313" key="17">
    <source>
        <dbReference type="Proteomes" id="UP000264840"/>
    </source>
</evidence>
<evidence type="ECO:0000256" key="5">
    <source>
        <dbReference type="ARBA" id="ARBA00022737"/>
    </source>
</evidence>
<dbReference type="SUPFAM" id="SSF56204">
    <property type="entry name" value="Hect, E3 ligase catalytic domain"/>
    <property type="match status" value="1"/>
</dbReference>
<evidence type="ECO:0000259" key="13">
    <source>
        <dbReference type="PROSITE" id="PS50004"/>
    </source>
</evidence>
<dbReference type="Gene3D" id="2.20.70.10">
    <property type="match status" value="3"/>
</dbReference>
<dbReference type="InterPro" id="IPR024928">
    <property type="entry name" value="E3_ub_ligase_SMURF1"/>
</dbReference>
<feature type="domain" description="WW" evidence="14">
    <location>
        <begin position="248"/>
        <end position="275"/>
    </location>
</feature>
<dbReference type="InterPro" id="IPR000569">
    <property type="entry name" value="HECT_dom"/>
</dbReference>
<organism evidence="16 17">
    <name type="scientific">Haplochromis burtoni</name>
    <name type="common">Burton's mouthbrooder</name>
    <name type="synonym">Chromis burtoni</name>
    <dbReference type="NCBI Taxonomy" id="8153"/>
    <lineage>
        <taxon>Eukaryota</taxon>
        <taxon>Metazoa</taxon>
        <taxon>Chordata</taxon>
        <taxon>Craniata</taxon>
        <taxon>Vertebrata</taxon>
        <taxon>Euteleostomi</taxon>
        <taxon>Actinopterygii</taxon>
        <taxon>Neopterygii</taxon>
        <taxon>Teleostei</taxon>
        <taxon>Neoteleostei</taxon>
        <taxon>Acanthomorphata</taxon>
        <taxon>Ovalentaria</taxon>
        <taxon>Cichlomorphae</taxon>
        <taxon>Cichliformes</taxon>
        <taxon>Cichlidae</taxon>
        <taxon>African cichlids</taxon>
        <taxon>Pseudocrenilabrinae</taxon>
        <taxon>Haplochromini</taxon>
        <taxon>Haplochromis</taxon>
    </lineage>
</organism>
<dbReference type="InterPro" id="IPR000008">
    <property type="entry name" value="C2_dom"/>
</dbReference>
<keyword evidence="7" id="KW-0832">Ubl conjugation</keyword>
<dbReference type="InterPro" id="IPR036020">
    <property type="entry name" value="WW_dom_sf"/>
</dbReference>
<keyword evidence="17" id="KW-1185">Reference proteome</keyword>
<dbReference type="FunFam" id="3.30.2160.10:FF:000003">
    <property type="entry name" value="E3 ubiquitin-protein ligase"/>
    <property type="match status" value="1"/>
</dbReference>
<dbReference type="Gene3D" id="2.60.40.150">
    <property type="entry name" value="C2 domain"/>
    <property type="match status" value="1"/>
</dbReference>
<evidence type="ECO:0000256" key="9">
    <source>
        <dbReference type="PIRNR" id="PIRNR001569"/>
    </source>
</evidence>
<feature type="domain" description="WW" evidence="14">
    <location>
        <begin position="274"/>
        <end position="307"/>
    </location>
</feature>
<comment type="pathway">
    <text evidence="3 9">Protein modification; protein ubiquitination.</text>
</comment>
<accession>A0A3Q2W0B6</accession>
<dbReference type="PANTHER" id="PTHR11254">
    <property type="entry name" value="HECT DOMAIN UBIQUITIN-PROTEIN LIGASE"/>
    <property type="match status" value="1"/>
</dbReference>
<feature type="compositionally biased region" description="Low complexity" evidence="12">
    <location>
        <begin position="180"/>
        <end position="198"/>
    </location>
</feature>
<evidence type="ECO:0000256" key="1">
    <source>
        <dbReference type="ARBA" id="ARBA00000885"/>
    </source>
</evidence>
<evidence type="ECO:0000256" key="8">
    <source>
        <dbReference type="ARBA" id="ARBA00023242"/>
    </source>
</evidence>
<evidence type="ECO:0000256" key="10">
    <source>
        <dbReference type="PIRSR" id="PIRSR001569-1"/>
    </source>
</evidence>
<feature type="domain" description="C2" evidence="13">
    <location>
        <begin position="1"/>
        <end position="113"/>
    </location>
</feature>
<keyword evidence="6 9" id="KW-0833">Ubl conjugation pathway</keyword>
<dbReference type="FunFam" id="2.20.70.10:FF:000063">
    <property type="entry name" value="E3 ubiquitin-protein ligase NEDD4"/>
    <property type="match status" value="1"/>
</dbReference>
<dbReference type="InterPro" id="IPR035892">
    <property type="entry name" value="C2_domain_sf"/>
</dbReference>
<evidence type="ECO:0000256" key="3">
    <source>
        <dbReference type="ARBA" id="ARBA00004906"/>
    </source>
</evidence>
<dbReference type="CDD" id="cd04021">
    <property type="entry name" value="C2_E3_ubiquitin_ligase"/>
    <property type="match status" value="1"/>
</dbReference>
<dbReference type="SMART" id="SM00119">
    <property type="entry name" value="HECTc"/>
    <property type="match status" value="1"/>
</dbReference>
<evidence type="ECO:0000259" key="14">
    <source>
        <dbReference type="PROSITE" id="PS50020"/>
    </source>
</evidence>
<dbReference type="FunFam" id="2.20.70.10:FF:000005">
    <property type="entry name" value="E3 ubiquitin-protein ligase"/>
    <property type="match status" value="1"/>
</dbReference>
<name>A0A3Q2W0B6_HAPBU</name>
<evidence type="ECO:0000256" key="6">
    <source>
        <dbReference type="ARBA" id="ARBA00022786"/>
    </source>
</evidence>
<dbReference type="Pfam" id="PF00632">
    <property type="entry name" value="HECT"/>
    <property type="match status" value="1"/>
</dbReference>
<dbReference type="GeneTree" id="ENSGT00940000157014"/>
<protein>
    <recommendedName>
        <fullName evidence="9">E3 ubiquitin-protein ligase</fullName>
        <ecNumber evidence="9">2.3.2.26</ecNumber>
    </recommendedName>
</protein>
<reference evidence="16" key="2">
    <citation type="submission" date="2025-09" db="UniProtKB">
        <authorList>
            <consortium name="Ensembl"/>
        </authorList>
    </citation>
    <scope>IDENTIFICATION</scope>
</reference>
<dbReference type="EC" id="2.3.2.26" evidence="9"/>
<dbReference type="Proteomes" id="UP000264840">
    <property type="component" value="Unplaced"/>
</dbReference>
<keyword evidence="8" id="KW-0539">Nucleus</keyword>
<dbReference type="CDD" id="cd00201">
    <property type="entry name" value="WW"/>
    <property type="match status" value="4"/>
</dbReference>
<dbReference type="FunFam" id="3.90.1750.10:FF:000002">
    <property type="entry name" value="E3 ubiquitin-protein ligase"/>
    <property type="match status" value="1"/>
</dbReference>
<sequence>MGLQEVVLKSWFSMTRISIFPVLSAKLKENKKTWFGPSPYVEIAVDGQSKRTEKCNNTHSPKWKQALTVIVTPFSKLIFRVWSHQTLKSDILLGLATLEISKTLKANDMKLCEVVQTLQLCSDRDPQDLVGDLSVCLDGMQVDPETFGLAEREQGERPRSSPSSDSDEWVIVPNVHAVNGTSSPSRSPGGSTASLPSGPTRPPPPMRQKPAASPCRKTIRHQRLNGLHIHHMTYFQSVYYNLYFFCRWEQRVDQNGRVYYVDHIEKRTTWDRPEPLPSGWERRVDPMGRVYYVDHITRTTTWQRPTQESVRNYEEWQHQRSQLQGAMQQFNQRFIYGLQDQFAATASKEFDPLGPLPQGWEKRTDTNGRVYFVHHPTRRTQWEDPRTQGLLNDKPLPEGWEMRFTVDGIPYFVDHNRRTTTYIDPRTGKSSLENGPQITYVRDFKAKVQYFRFWCQQLSMPQHIKITVSRKTLFEDSFQQIMSFHPQDLRRRLWIIFPGEEGLDYGGVAREWFFLLSHEVLNPMYCLFEYAGKDNYCLQINPASYINPDHLKYFKFIGRFIAMALFHGKFIDTGFSLPFYKRILNKPLGLKDLESIDPEFYNSLIWIKDNNIEECGLEMFFSVDKEILGEVTTHELKPDGGNILVTEENKEEYIRLVAEWRLSRGVEEQTQAFFEGFNEVLPQQYLQYFDARELEVMLCGMQEIDLVDWQRNTIYRHYARTSKQIMWFWQFVKEMDNEKRMRLLQFVTGTCRLPVGGFADLMGSNGPQKFCIEKVGKENWLPRSHTCFNRLDLPPYKSYEQLKEKLMFAIEETEGFGQE</sequence>
<dbReference type="Gene3D" id="3.30.2410.10">
    <property type="entry name" value="Hect, E3 ligase catalytic domain"/>
    <property type="match status" value="1"/>
</dbReference>
<feature type="domain" description="WW" evidence="14">
    <location>
        <begin position="354"/>
        <end position="387"/>
    </location>
</feature>
<dbReference type="Gene3D" id="3.30.2160.10">
    <property type="entry name" value="Hect, E3 ligase catalytic domain"/>
    <property type="match status" value="1"/>
</dbReference>
<feature type="domain" description="HECT" evidence="15">
    <location>
        <begin position="485"/>
        <end position="819"/>
    </location>
</feature>
<dbReference type="GO" id="GO:0043161">
    <property type="term" value="P:proteasome-mediated ubiquitin-dependent protein catabolic process"/>
    <property type="evidence" value="ECO:0007669"/>
    <property type="project" value="TreeGrafter"/>
</dbReference>
<dbReference type="GO" id="GO:0005737">
    <property type="term" value="C:cytoplasm"/>
    <property type="evidence" value="ECO:0007669"/>
    <property type="project" value="UniProtKB-ARBA"/>
</dbReference>
<dbReference type="GO" id="GO:0070936">
    <property type="term" value="P:protein K48-linked ubiquitination"/>
    <property type="evidence" value="ECO:0007669"/>
    <property type="project" value="TreeGrafter"/>
</dbReference>
<evidence type="ECO:0000256" key="12">
    <source>
        <dbReference type="SAM" id="MobiDB-lite"/>
    </source>
</evidence>
<dbReference type="Pfam" id="PF00397">
    <property type="entry name" value="WW"/>
    <property type="match status" value="4"/>
</dbReference>
<dbReference type="PROSITE" id="PS50020">
    <property type="entry name" value="WW_DOMAIN_2"/>
    <property type="match status" value="4"/>
</dbReference>
<feature type="compositionally biased region" description="Basic and acidic residues" evidence="12">
    <location>
        <begin position="150"/>
        <end position="159"/>
    </location>
</feature>
<dbReference type="Pfam" id="PF00168">
    <property type="entry name" value="C2"/>
    <property type="match status" value="1"/>
</dbReference>
<reference evidence="16" key="1">
    <citation type="submission" date="2025-08" db="UniProtKB">
        <authorList>
            <consortium name="Ensembl"/>
        </authorList>
    </citation>
    <scope>IDENTIFICATION</scope>
</reference>
<dbReference type="PROSITE" id="PS50237">
    <property type="entry name" value="HECT"/>
    <property type="match status" value="1"/>
</dbReference>
<evidence type="ECO:0000256" key="7">
    <source>
        <dbReference type="ARBA" id="ARBA00022843"/>
    </source>
</evidence>
<dbReference type="GO" id="GO:0035519">
    <property type="term" value="P:protein K29-linked ubiquitination"/>
    <property type="evidence" value="ECO:0007669"/>
    <property type="project" value="TreeGrafter"/>
</dbReference>
<dbReference type="UniPathway" id="UPA00143"/>
<evidence type="ECO:0000313" key="16">
    <source>
        <dbReference type="Ensembl" id="ENSHBUP00000014378.1"/>
    </source>
</evidence>
<feature type="region of interest" description="Disordered" evidence="12">
    <location>
        <begin position="147"/>
        <end position="215"/>
    </location>
</feature>
<dbReference type="FunFam" id="2.60.40.150:FF:000092">
    <property type="entry name" value="E3 ubiquitin-protein ligase"/>
    <property type="match status" value="1"/>
</dbReference>
<keyword evidence="4 9" id="KW-0808">Transferase</keyword>